<protein>
    <submittedName>
        <fullName evidence="3">Uncharacterized protein</fullName>
    </submittedName>
</protein>
<organism evidence="3 4">
    <name type="scientific">Deinococcus soli</name>
    <name type="common">ex Cha et al. 2016</name>
    <dbReference type="NCBI Taxonomy" id="1309411"/>
    <lineage>
        <taxon>Bacteria</taxon>
        <taxon>Thermotogati</taxon>
        <taxon>Deinococcota</taxon>
        <taxon>Deinococci</taxon>
        <taxon>Deinococcales</taxon>
        <taxon>Deinococcaceae</taxon>
        <taxon>Deinococcus</taxon>
    </lineage>
</organism>
<feature type="transmembrane region" description="Helical" evidence="2">
    <location>
        <begin position="12"/>
        <end position="34"/>
    </location>
</feature>
<name>A0AAE4BME7_9DEIO</name>
<evidence type="ECO:0000313" key="4">
    <source>
        <dbReference type="Proteomes" id="UP001185331"/>
    </source>
</evidence>
<proteinExistence type="predicted"/>
<evidence type="ECO:0000256" key="2">
    <source>
        <dbReference type="SAM" id="Phobius"/>
    </source>
</evidence>
<evidence type="ECO:0000256" key="1">
    <source>
        <dbReference type="SAM" id="MobiDB-lite"/>
    </source>
</evidence>
<keyword evidence="2" id="KW-1133">Transmembrane helix</keyword>
<keyword evidence="2" id="KW-0472">Membrane</keyword>
<reference evidence="3" key="1">
    <citation type="submission" date="2023-07" db="EMBL/GenBank/DDBJ databases">
        <title>Sorghum-associated microbial communities from plants grown in Nebraska, USA.</title>
        <authorList>
            <person name="Schachtman D."/>
        </authorList>
    </citation>
    <scope>NUCLEOTIDE SEQUENCE</scope>
    <source>
        <strain evidence="3">BE330</strain>
    </source>
</reference>
<comment type="caution">
    <text evidence="3">The sequence shown here is derived from an EMBL/GenBank/DDBJ whole genome shotgun (WGS) entry which is preliminary data.</text>
</comment>
<feature type="compositionally biased region" description="Basic and acidic residues" evidence="1">
    <location>
        <begin position="135"/>
        <end position="152"/>
    </location>
</feature>
<dbReference type="RefSeq" id="WP_309854891.1">
    <property type="nucleotide sequence ID" value="NZ_JAVDQJ010000005.1"/>
</dbReference>
<accession>A0AAE4BME7</accession>
<dbReference type="AlphaFoldDB" id="A0AAE4BME7"/>
<feature type="compositionally biased region" description="Basic and acidic residues" evidence="1">
    <location>
        <begin position="69"/>
        <end position="117"/>
    </location>
</feature>
<evidence type="ECO:0000313" key="3">
    <source>
        <dbReference type="EMBL" id="MDR6218422.1"/>
    </source>
</evidence>
<keyword evidence="2" id="KW-0812">Transmembrane</keyword>
<sequence length="152" mass="17256">MDRILNDPLIGVAAFFLLLFFGGGILGFALRLILGTVLAGARTFAKLADLMRLPPLPGRRKVALVQADVPRERRARPDRPERSDRSERSERPDRSERSERPARSERAERPERPERLASRRPPLPSELSGDPAELIDEHAPSIRRGEYRDEED</sequence>
<gene>
    <name evidence="3" type="ORF">J2Y00_001985</name>
</gene>
<feature type="region of interest" description="Disordered" evidence="1">
    <location>
        <begin position="64"/>
        <end position="152"/>
    </location>
</feature>
<dbReference type="Proteomes" id="UP001185331">
    <property type="component" value="Unassembled WGS sequence"/>
</dbReference>
<dbReference type="EMBL" id="JAVDQK010000004">
    <property type="protein sequence ID" value="MDR6218422.1"/>
    <property type="molecule type" value="Genomic_DNA"/>
</dbReference>